<protein>
    <submittedName>
        <fullName evidence="1">NUDIX hydrolase</fullName>
    </submittedName>
</protein>
<dbReference type="SUPFAM" id="SSF55811">
    <property type="entry name" value="Nudix"/>
    <property type="match status" value="1"/>
</dbReference>
<gene>
    <name evidence="1" type="ORF">ACFQV2_08190</name>
</gene>
<name>A0ABW2TK24_9PSEU</name>
<sequence length="95" mass="9929">MLELPAGPLLVGEAAADGVVRVVAEATGVVVEVCDLVGVSSSPGFGVCFRARPVGGDIREDAEWVEPEGLAALPVGREDRLRVEHVLTERAAYFG</sequence>
<dbReference type="Proteomes" id="UP001596512">
    <property type="component" value="Unassembled WGS sequence"/>
</dbReference>
<proteinExistence type="predicted"/>
<keyword evidence="2" id="KW-1185">Reference proteome</keyword>
<dbReference type="InterPro" id="IPR015797">
    <property type="entry name" value="NUDIX_hydrolase-like_dom_sf"/>
</dbReference>
<reference evidence="2" key="1">
    <citation type="journal article" date="2019" name="Int. J. Syst. Evol. Microbiol.">
        <title>The Global Catalogue of Microorganisms (GCM) 10K type strain sequencing project: providing services to taxonomists for standard genome sequencing and annotation.</title>
        <authorList>
            <consortium name="The Broad Institute Genomics Platform"/>
            <consortium name="The Broad Institute Genome Sequencing Center for Infectious Disease"/>
            <person name="Wu L."/>
            <person name="Ma J."/>
        </authorList>
    </citation>
    <scope>NUCLEOTIDE SEQUENCE [LARGE SCALE GENOMIC DNA]</scope>
    <source>
        <strain evidence="2">JCM 17695</strain>
    </source>
</reference>
<dbReference type="EMBL" id="JBHTEY010000004">
    <property type="protein sequence ID" value="MFC7613583.1"/>
    <property type="molecule type" value="Genomic_DNA"/>
</dbReference>
<evidence type="ECO:0000313" key="1">
    <source>
        <dbReference type="EMBL" id="MFC7613583.1"/>
    </source>
</evidence>
<organism evidence="1 2">
    <name type="scientific">Actinokineospora soli</name>
    <dbReference type="NCBI Taxonomy" id="1048753"/>
    <lineage>
        <taxon>Bacteria</taxon>
        <taxon>Bacillati</taxon>
        <taxon>Actinomycetota</taxon>
        <taxon>Actinomycetes</taxon>
        <taxon>Pseudonocardiales</taxon>
        <taxon>Pseudonocardiaceae</taxon>
        <taxon>Actinokineospora</taxon>
    </lineage>
</organism>
<dbReference type="GO" id="GO:0016787">
    <property type="term" value="F:hydrolase activity"/>
    <property type="evidence" value="ECO:0007669"/>
    <property type="project" value="UniProtKB-KW"/>
</dbReference>
<comment type="caution">
    <text evidence="1">The sequence shown here is derived from an EMBL/GenBank/DDBJ whole genome shotgun (WGS) entry which is preliminary data.</text>
</comment>
<dbReference type="Gene3D" id="3.90.79.10">
    <property type="entry name" value="Nucleoside Triphosphate Pyrophosphohydrolase"/>
    <property type="match status" value="1"/>
</dbReference>
<accession>A0ABW2TK24</accession>
<evidence type="ECO:0000313" key="2">
    <source>
        <dbReference type="Proteomes" id="UP001596512"/>
    </source>
</evidence>
<keyword evidence="1" id="KW-0378">Hydrolase</keyword>